<dbReference type="Proteomes" id="UP000184774">
    <property type="component" value="Unassembled WGS sequence"/>
</dbReference>
<proteinExistence type="predicted"/>
<gene>
    <name evidence="1" type="ORF">VSP9026_02284</name>
</gene>
<evidence type="ECO:0000313" key="1">
    <source>
        <dbReference type="EMBL" id="SIO94559.1"/>
    </source>
</evidence>
<reference evidence="1 2" key="1">
    <citation type="submission" date="2016-12" db="EMBL/GenBank/DDBJ databases">
        <authorList>
            <person name="Song W.-J."/>
            <person name="Kurnit D.M."/>
        </authorList>
    </citation>
    <scope>NUCLEOTIDE SEQUENCE [LARGE SCALE GENOMIC DNA]</scope>
    <source>
        <strain evidence="1 2">CECT 9026</strain>
    </source>
</reference>
<protein>
    <submittedName>
        <fullName evidence="1">Uncharacterized protein</fullName>
    </submittedName>
</protein>
<accession>A0A1N6M538</accession>
<dbReference type="EMBL" id="FSSB01000016">
    <property type="protein sequence ID" value="SIO94559.1"/>
    <property type="molecule type" value="Genomic_DNA"/>
</dbReference>
<name>A0A1N6M538_9VIBR</name>
<organism evidence="1 2">
    <name type="scientific">Vibrio spartinae</name>
    <dbReference type="NCBI Taxonomy" id="1918945"/>
    <lineage>
        <taxon>Bacteria</taxon>
        <taxon>Pseudomonadati</taxon>
        <taxon>Pseudomonadota</taxon>
        <taxon>Gammaproteobacteria</taxon>
        <taxon>Vibrionales</taxon>
        <taxon>Vibrionaceae</taxon>
        <taxon>Vibrio</taxon>
    </lineage>
</organism>
<evidence type="ECO:0000313" key="2">
    <source>
        <dbReference type="Proteomes" id="UP000184774"/>
    </source>
</evidence>
<dbReference type="AlphaFoldDB" id="A0A1N6M538"/>
<sequence>MCIDARFSLVYVFRNSQLYEKTYINQTNETEASKRLKLSSHNTVHRVLEINANNTLLFNKIIKYIRNTQNFLGSPIHINYDIYINNLSIINLSKVIDTQYKKPFYNL</sequence>